<comment type="caution">
    <text evidence="1">The sequence shown here is derived from an EMBL/GenBank/DDBJ whole genome shotgun (WGS) entry which is preliminary data.</text>
</comment>
<dbReference type="GeneID" id="31366566"/>
<dbReference type="AlphaFoldDB" id="D3BSX7"/>
<dbReference type="RefSeq" id="XP_020427726.1">
    <property type="nucleotide sequence ID" value="XM_020581856.1"/>
</dbReference>
<gene>
    <name evidence="1" type="ORF">PPL_11097</name>
</gene>
<sequence length="191" mass="21750">MSVNVTILIKIVFFLVKRKRNRYREMSVATGTLLKINAEALLKYSTPQRTATGWNRPKLSGRQFNVLKKNVERNMNIEWPLPEPEKKLLPERPSKLTILQRTQPLREKKINEALKNMPKLLADKMKASRDKKKKETENSISALMPGFVKGGPYPSHITGEVAALKKQAAIEKEKKIADFIAQSSKKGKAKK</sequence>
<organism evidence="1 2">
    <name type="scientific">Heterostelium pallidum (strain ATCC 26659 / Pp 5 / PN500)</name>
    <name type="common">Cellular slime mold</name>
    <name type="synonym">Polysphondylium pallidum</name>
    <dbReference type="NCBI Taxonomy" id="670386"/>
    <lineage>
        <taxon>Eukaryota</taxon>
        <taxon>Amoebozoa</taxon>
        <taxon>Evosea</taxon>
        <taxon>Eumycetozoa</taxon>
        <taxon>Dictyostelia</taxon>
        <taxon>Acytosteliales</taxon>
        <taxon>Acytosteliaceae</taxon>
        <taxon>Heterostelium</taxon>
    </lineage>
</organism>
<name>D3BSX7_HETP5</name>
<evidence type="ECO:0000313" key="1">
    <source>
        <dbReference type="EMBL" id="EFA75592.1"/>
    </source>
</evidence>
<accession>D3BSX7</accession>
<reference evidence="1 2" key="1">
    <citation type="journal article" date="2011" name="Genome Res.">
        <title>Phylogeny-wide analysis of social amoeba genomes highlights ancient origins for complex intercellular communication.</title>
        <authorList>
            <person name="Heidel A.J."/>
            <person name="Lawal H.M."/>
            <person name="Felder M."/>
            <person name="Schilde C."/>
            <person name="Helps N.R."/>
            <person name="Tunggal B."/>
            <person name="Rivero F."/>
            <person name="John U."/>
            <person name="Schleicher M."/>
            <person name="Eichinger L."/>
            <person name="Platzer M."/>
            <person name="Noegel A.A."/>
            <person name="Schaap P."/>
            <person name="Gloeckner G."/>
        </authorList>
    </citation>
    <scope>NUCLEOTIDE SEQUENCE [LARGE SCALE GENOMIC DNA]</scope>
    <source>
        <strain evidence="2">ATCC 26659 / Pp 5 / PN500</strain>
    </source>
</reference>
<dbReference type="InParanoid" id="D3BSX7"/>
<dbReference type="EMBL" id="ADBJ01000054">
    <property type="protein sequence ID" value="EFA75592.1"/>
    <property type="molecule type" value="Genomic_DNA"/>
</dbReference>
<keyword evidence="2" id="KW-1185">Reference proteome</keyword>
<proteinExistence type="predicted"/>
<dbReference type="Proteomes" id="UP000001396">
    <property type="component" value="Unassembled WGS sequence"/>
</dbReference>
<evidence type="ECO:0000313" key="2">
    <source>
        <dbReference type="Proteomes" id="UP000001396"/>
    </source>
</evidence>
<dbReference type="OMA" id="HTIWERN"/>
<protein>
    <submittedName>
        <fullName evidence="1">Uncharacterized protein</fullName>
    </submittedName>
</protein>